<protein>
    <submittedName>
        <fullName evidence="1">Uncharacterized protein</fullName>
    </submittedName>
</protein>
<dbReference type="PATRIC" id="fig|363754.4.peg.1344"/>
<sequence>MTLTLRDVTSVIGPADETLVANIVATGATLAELAEAWAWVNSDEAMIGEGRRLPAGAVATLVDLLSADDEEWEE</sequence>
<keyword evidence="2" id="KW-1185">Reference proteome</keyword>
<evidence type="ECO:0000313" key="1">
    <source>
        <dbReference type="EMBL" id="ENN88770.1"/>
    </source>
</evidence>
<gene>
    <name evidence="1" type="ORF">RHSP_43781</name>
</gene>
<dbReference type="Proteomes" id="UP000012429">
    <property type="component" value="Unassembled WGS sequence"/>
</dbReference>
<dbReference type="RefSeq" id="WP_004110760.1">
    <property type="nucleotide sequence ID" value="NZ_AQHN01000013.1"/>
</dbReference>
<comment type="caution">
    <text evidence="1">The sequence shown here is derived from an EMBL/GenBank/DDBJ whole genome shotgun (WGS) entry which is preliminary data.</text>
</comment>
<organism evidence="1 2">
    <name type="scientific">Rhizobium freirei PRF 81</name>
    <dbReference type="NCBI Taxonomy" id="363754"/>
    <lineage>
        <taxon>Bacteria</taxon>
        <taxon>Pseudomonadati</taxon>
        <taxon>Pseudomonadota</taxon>
        <taxon>Alphaproteobacteria</taxon>
        <taxon>Hyphomicrobiales</taxon>
        <taxon>Rhizobiaceae</taxon>
        <taxon>Rhizobium/Agrobacterium group</taxon>
        <taxon>Rhizobium</taxon>
    </lineage>
</organism>
<name>N6V4F7_9HYPH</name>
<dbReference type="AlphaFoldDB" id="N6V4F7"/>
<dbReference type="EMBL" id="AQHN01000013">
    <property type="protein sequence ID" value="ENN88770.1"/>
    <property type="molecule type" value="Genomic_DNA"/>
</dbReference>
<evidence type="ECO:0000313" key="2">
    <source>
        <dbReference type="Proteomes" id="UP000012429"/>
    </source>
</evidence>
<proteinExistence type="predicted"/>
<dbReference type="OrthoDB" id="7870562at2"/>
<accession>N6V4F7</accession>
<reference evidence="1 2" key="1">
    <citation type="journal article" date="2012" name="BMC Genomics">
        <title>Genomic basis of broad host range and environmental adaptability of Rhizobium tropici CIAT 899 and Rhizobium sp. PRF 81 which are used in inoculants for common bean (Phaseolus vulgaris L.).</title>
        <authorList>
            <person name="Ormeno-Orrillo E."/>
            <person name="Menna P."/>
            <person name="Almeida L.G."/>
            <person name="Ollero F.J."/>
            <person name="Nicolas M.F."/>
            <person name="Pains Rodrigues E."/>
            <person name="Shigueyoshi Nakatani A."/>
            <person name="Silva Batista J.S."/>
            <person name="Oliveira Chueire L.M."/>
            <person name="Souza R.C."/>
            <person name="Ribeiro Vasconcelos A.T."/>
            <person name="Megias M."/>
            <person name="Hungria M."/>
            <person name="Martinez-Romero E."/>
        </authorList>
    </citation>
    <scope>NUCLEOTIDE SEQUENCE [LARGE SCALE GENOMIC DNA]</scope>
    <source>
        <strain evidence="1 2">PRF 81</strain>
    </source>
</reference>